<organism evidence="1 2">
    <name type="scientific">Tetragonisca angustula</name>
    <dbReference type="NCBI Taxonomy" id="166442"/>
    <lineage>
        <taxon>Eukaryota</taxon>
        <taxon>Metazoa</taxon>
        <taxon>Ecdysozoa</taxon>
        <taxon>Arthropoda</taxon>
        <taxon>Hexapoda</taxon>
        <taxon>Insecta</taxon>
        <taxon>Pterygota</taxon>
        <taxon>Neoptera</taxon>
        <taxon>Endopterygota</taxon>
        <taxon>Hymenoptera</taxon>
        <taxon>Apocrita</taxon>
        <taxon>Aculeata</taxon>
        <taxon>Apoidea</taxon>
        <taxon>Anthophila</taxon>
        <taxon>Apidae</taxon>
        <taxon>Tetragonisca</taxon>
    </lineage>
</organism>
<reference evidence="1 2" key="1">
    <citation type="submission" date="2024-05" db="EMBL/GenBank/DDBJ databases">
        <title>The nuclear and mitochondrial genome assemblies of Tetragonisca angustula (Apidae: Meliponini), a tiny yet remarkable pollinator in the Neotropics.</title>
        <authorList>
            <person name="Ferrari R."/>
            <person name="Ricardo P.C."/>
            <person name="Dias F.C."/>
            <person name="Araujo N.S."/>
            <person name="Soares D.O."/>
            <person name="Zhou Q.-S."/>
            <person name="Zhu C.-D."/>
            <person name="Coutinho L."/>
            <person name="Airas M.C."/>
            <person name="Batista T.M."/>
        </authorList>
    </citation>
    <scope>NUCLEOTIDE SEQUENCE [LARGE SCALE GENOMIC DNA]</scope>
    <source>
        <strain evidence="1">ASF017062</strain>
        <tissue evidence="1">Abdomen</tissue>
    </source>
</reference>
<evidence type="ECO:0000313" key="1">
    <source>
        <dbReference type="EMBL" id="KAK9305177.1"/>
    </source>
</evidence>
<dbReference type="AlphaFoldDB" id="A0AAW1A5W1"/>
<protein>
    <submittedName>
        <fullName evidence="1">Uncharacterized protein</fullName>
    </submittedName>
</protein>
<name>A0AAW1A5W1_9HYME</name>
<proteinExistence type="predicted"/>
<keyword evidence="2" id="KW-1185">Reference proteome</keyword>
<evidence type="ECO:0000313" key="2">
    <source>
        <dbReference type="Proteomes" id="UP001432146"/>
    </source>
</evidence>
<sequence>MSSDSESEVVVAGSSAEDIVQREKVKRSSGWEHFQENDDTTAERTHCHHEFKTKYVKTVWFPHPRPISSSLVSHFNILGPVVATNHGHASFVAKKLENGIGSGEI</sequence>
<dbReference type="EMBL" id="JAWNGG020000055">
    <property type="protein sequence ID" value="KAK9305177.1"/>
    <property type="molecule type" value="Genomic_DNA"/>
</dbReference>
<gene>
    <name evidence="1" type="ORF">QLX08_003697</name>
</gene>
<dbReference type="Proteomes" id="UP001432146">
    <property type="component" value="Unassembled WGS sequence"/>
</dbReference>
<comment type="caution">
    <text evidence="1">The sequence shown here is derived from an EMBL/GenBank/DDBJ whole genome shotgun (WGS) entry which is preliminary data.</text>
</comment>
<accession>A0AAW1A5W1</accession>